<reference evidence="1 2" key="1">
    <citation type="submission" date="2018-03" db="EMBL/GenBank/DDBJ databases">
        <title>Chitinolytic properties of Streptosporangium nondiastaticum TBG75A20.</title>
        <authorList>
            <person name="Gayathri V."/>
            <person name="Shiburaj S."/>
        </authorList>
    </citation>
    <scope>NUCLEOTIDE SEQUENCE [LARGE SCALE GENOMIC DNA]</scope>
    <source>
        <strain evidence="1 2">TBG75A20</strain>
    </source>
</reference>
<keyword evidence="2" id="KW-1185">Reference proteome</keyword>
<evidence type="ECO:0000313" key="1">
    <source>
        <dbReference type="EMBL" id="PSJ28241.1"/>
    </source>
</evidence>
<organism evidence="1 2">
    <name type="scientific">Streptosporangium nondiastaticum</name>
    <dbReference type="NCBI Taxonomy" id="35764"/>
    <lineage>
        <taxon>Bacteria</taxon>
        <taxon>Bacillati</taxon>
        <taxon>Actinomycetota</taxon>
        <taxon>Actinomycetes</taxon>
        <taxon>Streptosporangiales</taxon>
        <taxon>Streptosporangiaceae</taxon>
        <taxon>Streptosporangium</taxon>
    </lineage>
</organism>
<evidence type="ECO:0000313" key="2">
    <source>
        <dbReference type="Proteomes" id="UP000242427"/>
    </source>
</evidence>
<dbReference type="Proteomes" id="UP000242427">
    <property type="component" value="Unassembled WGS sequence"/>
</dbReference>
<accession>A0A9X7PHP1</accession>
<comment type="caution">
    <text evidence="1">The sequence shown here is derived from an EMBL/GenBank/DDBJ whole genome shotgun (WGS) entry which is preliminary data.</text>
</comment>
<proteinExistence type="predicted"/>
<dbReference type="EMBL" id="PXWG01000027">
    <property type="protein sequence ID" value="PSJ28241.1"/>
    <property type="molecule type" value="Genomic_DNA"/>
</dbReference>
<dbReference type="AlphaFoldDB" id="A0A9X7PHP1"/>
<gene>
    <name evidence="1" type="ORF">B7P34_13490</name>
</gene>
<name>A0A9X7PHP1_9ACTN</name>
<sequence length="64" mass="7370">MTVAKVSQKCGARTKAGKRYQRAVSPGTSRCWEHPGEWTDRGQINRKLKELKETQAQLNKSRKR</sequence>
<protein>
    <submittedName>
        <fullName evidence="1">Uncharacterized protein</fullName>
    </submittedName>
</protein>